<dbReference type="OrthoDB" id="7979910at2"/>
<feature type="domain" description="DUF927" evidence="1">
    <location>
        <begin position="106"/>
        <end position="287"/>
    </location>
</feature>
<keyword evidence="3" id="KW-1185">Reference proteome</keyword>
<evidence type="ECO:0000259" key="1">
    <source>
        <dbReference type="Pfam" id="PF06048"/>
    </source>
</evidence>
<organism evidence="2 3">
    <name type="scientific">Methylorubrum salsuginis</name>
    <dbReference type="NCBI Taxonomy" id="414703"/>
    <lineage>
        <taxon>Bacteria</taxon>
        <taxon>Pseudomonadati</taxon>
        <taxon>Pseudomonadota</taxon>
        <taxon>Alphaproteobacteria</taxon>
        <taxon>Hyphomicrobiales</taxon>
        <taxon>Methylobacteriaceae</taxon>
        <taxon>Methylorubrum</taxon>
    </lineage>
</organism>
<dbReference type="EMBL" id="FOSV01000030">
    <property type="protein sequence ID" value="SFL91261.1"/>
    <property type="molecule type" value="Genomic_DNA"/>
</dbReference>
<sequence length="582" mass="63451">MPGKALIPYRKPARRDRQRKTVKLERIQSAPRPVVAKVARVVDEATNLAFDRFEAMSDLGERVLADVPCEKSERPTEVLAALRKHNAALTTKASADAIQAAIDQPPPCYVRHAAQPGWYKNGQDAFVRPTHVVGAIPGIAEVLPPRPEPGKKRQIVFGNVGTIEGFQRDIARRARWSTRATLMLGVPFAGPLLRLLGMQSWGINLFGKTKTGKSTAQVIGGSVIGLGTEAALPSFKATITGLDQIAITSNDGVLFVNEAGLLGRNAYATLSPMIYGLSEGKDKVRAGESVYASDAAASGWSLVYVLSSEEAIEALALQAGTTRQGGEVARCLDVPAVHSGNSTVFDRRPPALTDEAFTRWAHRQMAEMREACAANHGVVFDAYLRGLIDLGEELKPRAQAYVDEFVNSLFLKDADGAVNHAARNFGTVYAGLRLAMDMGLLPPPWRALAARKAVKACFRDGLKLSRLRDTTLEEAKAILHQRLTEMPLPRKQEARLDTDVGFRTTEGPDELVAIRSTEFVRWFKSDSAHLQAVLSWLDEQGALVKSDAAKRPMGRGYEWAVTTPRAPGWKGKCIVLRLPIPK</sequence>
<dbReference type="Pfam" id="PF06048">
    <property type="entry name" value="DUF927"/>
    <property type="match status" value="1"/>
</dbReference>
<evidence type="ECO:0000313" key="3">
    <source>
        <dbReference type="Proteomes" id="UP000198804"/>
    </source>
</evidence>
<dbReference type="InterPro" id="IPR009270">
    <property type="entry name" value="DUF927"/>
</dbReference>
<gene>
    <name evidence="2" type="ORF">SAMN04488125_1307</name>
</gene>
<name>A0A1I4LK40_9HYPH</name>
<dbReference type="AlphaFoldDB" id="A0A1I4LK40"/>
<evidence type="ECO:0000313" key="2">
    <source>
        <dbReference type="EMBL" id="SFL91261.1"/>
    </source>
</evidence>
<dbReference type="Proteomes" id="UP000198804">
    <property type="component" value="Unassembled WGS sequence"/>
</dbReference>
<protein>
    <recommendedName>
        <fullName evidence="1">DUF927 domain-containing protein</fullName>
    </recommendedName>
</protein>
<reference evidence="3" key="1">
    <citation type="submission" date="2016-10" db="EMBL/GenBank/DDBJ databases">
        <authorList>
            <person name="Varghese N."/>
            <person name="Submissions S."/>
        </authorList>
    </citation>
    <scope>NUCLEOTIDE SEQUENCE [LARGE SCALE GENOMIC DNA]</scope>
    <source>
        <strain evidence="3">CGMCC 1.6474</strain>
    </source>
</reference>
<dbReference type="RefSeq" id="WP_091951408.1">
    <property type="nucleotide sequence ID" value="NZ_FOSV01000030.1"/>
</dbReference>
<accession>A0A1I4LK40</accession>
<proteinExistence type="predicted"/>